<dbReference type="GO" id="GO:0035542">
    <property type="term" value="P:regulation of SNARE complex assembly"/>
    <property type="evidence" value="ECO:0007669"/>
    <property type="project" value="EnsemblFungi"/>
</dbReference>
<dbReference type="eggNOG" id="KOG2280">
    <property type="taxonomic scope" value="Eukaryota"/>
</dbReference>
<dbReference type="GO" id="GO:0035091">
    <property type="term" value="F:phosphatidylinositol binding"/>
    <property type="evidence" value="ECO:0007669"/>
    <property type="project" value="EnsemblFungi"/>
</dbReference>
<feature type="domain" description="Vps16 N-terminal" evidence="4">
    <location>
        <begin position="5"/>
        <end position="377"/>
    </location>
</feature>
<keyword evidence="2" id="KW-0813">Transport</keyword>
<dbReference type="Proteomes" id="UP000006790">
    <property type="component" value="Chromosome 2"/>
</dbReference>
<dbReference type="RefSeq" id="XP_003645080.1">
    <property type="nucleotide sequence ID" value="XM_003645032.1"/>
</dbReference>
<sequence length="796" mass="92385">METNPSLGWEKLSDVYYRNRQLTSWDWNHKNDVSHSFSTTLCALYYDQKIECYNYLGELIWGCGIASLPSKLVTFQFDEEETFIMVLQDRIRRYTNWFPLVWEETILPPEVIDTIWDYKNGVVILQSSQDIYYYSNNRFELVCENAEQFTIPTKHHWNASGDMVVICDVESVFHFKITSRKLEKVLSDSRWQVIKISPKGFVCLFNIRLNKLAIYKDSAYFLLEQVLEETADAIEWCGNDTIAYSCQKNEEVKLIGPKGSYVSFWYPDRIIDLRMEVDGVKVMTSTSVNFISKVEIYTSKIFSIGSTESSAILLDSLELLSNHAPRAIENLKVINLEQAVLECTLAAREEFTPYWQKRLLSAASFGKDSLSSRVFNSKIFVQTCNLLRVLNWLSQLGLPITARQYDIITINGIVARLVRLRKFHKCIQICNFLNHQDMLPYIFKEWAVAKIKLSTELDDIQLYKAIKKQSSKQSLSYLNQVARTAFLEGRFELAKKLALDSTLPKLKLQLLLDMDENELALIEAVKTFNTDLILSLLMILRKKLTTAQFTKVLLLVLKDNELMQFYERDNSAFLYDFYRQTDNFQDLAQLIFSEGERKNALPSFLPQVQNLYGNVLDSAIIKEDKELISRQIALAEFQQELSTKVHHDFTNLTMDNTVTKLIELGQEKYLTKLLKLFKISDKKYYQIKCQTLSNMGRFEQLNAFAKEKKSPIGYKPFFECVYKKGHKREAAVYVSMITGIPSQEKIEMYLKCGSLYDAIQLASREKDQEALKYIQDQIPPNQPQLQALLRDVLNKL</sequence>
<protein>
    <recommendedName>
        <fullName evidence="2">Probable vacuolar protein sorting-associated protein 16 homolog</fullName>
    </recommendedName>
</protein>
<dbReference type="GO" id="GO:0099022">
    <property type="term" value="P:vesicle tethering"/>
    <property type="evidence" value="ECO:0007669"/>
    <property type="project" value="EnsemblFungi"/>
</dbReference>
<dbReference type="EMBL" id="CP002498">
    <property type="protein sequence ID" value="AET38263.1"/>
    <property type="molecule type" value="Genomic_DNA"/>
</dbReference>
<evidence type="ECO:0000256" key="1">
    <source>
        <dbReference type="ARBA" id="ARBA00009250"/>
    </source>
</evidence>
<dbReference type="GO" id="GO:0032889">
    <property type="term" value="P:regulation of vacuole fusion, non-autophagic"/>
    <property type="evidence" value="ECO:0007669"/>
    <property type="project" value="EnsemblFungi"/>
</dbReference>
<evidence type="ECO:0000313" key="6">
    <source>
        <dbReference type="Proteomes" id="UP000006790"/>
    </source>
</evidence>
<proteinExistence type="inferred from homology"/>
<dbReference type="GO" id="GO:0045324">
    <property type="term" value="P:late endosome to vacuole transport"/>
    <property type="evidence" value="ECO:0007669"/>
    <property type="project" value="EnsemblFungi"/>
</dbReference>
<dbReference type="GO" id="GO:0030897">
    <property type="term" value="C:HOPS complex"/>
    <property type="evidence" value="ECO:0007669"/>
    <property type="project" value="EnsemblFungi"/>
</dbReference>
<dbReference type="KEGG" id="erc:Ecym_2543"/>
<dbReference type="OMA" id="YVTFWYP"/>
<dbReference type="GO" id="GO:0000329">
    <property type="term" value="C:fungal-type vacuole membrane"/>
    <property type="evidence" value="ECO:0007669"/>
    <property type="project" value="EnsemblFungi"/>
</dbReference>
<dbReference type="PANTHER" id="PTHR12811:SF0">
    <property type="entry name" value="VACUOLAR PROTEIN SORTING-ASSOCIATED PROTEIN 16 HOMOLOG"/>
    <property type="match status" value="1"/>
</dbReference>
<dbReference type="OrthoDB" id="1792at2759"/>
<evidence type="ECO:0000313" key="5">
    <source>
        <dbReference type="EMBL" id="AET38263.1"/>
    </source>
</evidence>
<dbReference type="GO" id="GO:0033263">
    <property type="term" value="C:CORVET complex"/>
    <property type="evidence" value="ECO:0007669"/>
    <property type="project" value="EnsemblFungi"/>
</dbReference>
<evidence type="ECO:0000256" key="2">
    <source>
        <dbReference type="PIRNR" id="PIRNR007949"/>
    </source>
</evidence>
<reference evidence="6" key="1">
    <citation type="journal article" date="2012" name="G3 (Bethesda)">
        <title>Pichia sorbitophila, an interspecies yeast hybrid reveals early steps of genome resolution following polyploidization.</title>
        <authorList>
            <person name="Leh Louis V."/>
            <person name="Despons L."/>
            <person name="Friedrich A."/>
            <person name="Martin T."/>
            <person name="Durrens P."/>
            <person name="Casaregola S."/>
            <person name="Neuveglise C."/>
            <person name="Fairhead C."/>
            <person name="Marck C."/>
            <person name="Cruz J.A."/>
            <person name="Straub M.L."/>
            <person name="Kugler V."/>
            <person name="Sacerdot C."/>
            <person name="Uzunov Z."/>
            <person name="Thierry A."/>
            <person name="Weiss S."/>
            <person name="Bleykasten C."/>
            <person name="De Montigny J."/>
            <person name="Jacques N."/>
            <person name="Jung P."/>
            <person name="Lemaire M."/>
            <person name="Mallet S."/>
            <person name="Morel G."/>
            <person name="Richard G.F."/>
            <person name="Sarkar A."/>
            <person name="Savel G."/>
            <person name="Schacherer J."/>
            <person name="Seret M.L."/>
            <person name="Talla E."/>
            <person name="Samson G."/>
            <person name="Jubin C."/>
            <person name="Poulain J."/>
            <person name="Vacherie B."/>
            <person name="Barbe V."/>
            <person name="Pelletier E."/>
            <person name="Sherman D.J."/>
            <person name="Westhof E."/>
            <person name="Weissenbach J."/>
            <person name="Baret P.V."/>
            <person name="Wincker P."/>
            <person name="Gaillardin C."/>
            <person name="Dujon B."/>
            <person name="Souciet J.L."/>
        </authorList>
    </citation>
    <scope>NUCLEOTIDE SEQUENCE [LARGE SCALE GENOMIC DNA]</scope>
    <source>
        <strain evidence="6">CBS 270.75 / DBVPG 7215 / KCTC 17166 / NRRL Y-17582</strain>
    </source>
</reference>
<dbReference type="GO" id="GO:0006623">
    <property type="term" value="P:protein targeting to vacuole"/>
    <property type="evidence" value="ECO:0007669"/>
    <property type="project" value="EnsemblFungi"/>
</dbReference>
<dbReference type="GO" id="GO:0006895">
    <property type="term" value="P:Golgi to endosome transport"/>
    <property type="evidence" value="ECO:0007669"/>
    <property type="project" value="EnsemblFungi"/>
</dbReference>
<comment type="function">
    <text evidence="2">Essential for vacuolar protein sorting. Required for vacuole biogenesis, stability and to maintain vacuole morphology.</text>
</comment>
<organism evidence="5 6">
    <name type="scientific">Eremothecium cymbalariae (strain CBS 270.75 / DBVPG 7215 / KCTC 17166 / NRRL Y-17582)</name>
    <name type="common">Yeast</name>
    <dbReference type="NCBI Taxonomy" id="931890"/>
    <lineage>
        <taxon>Eukaryota</taxon>
        <taxon>Fungi</taxon>
        <taxon>Dikarya</taxon>
        <taxon>Ascomycota</taxon>
        <taxon>Saccharomycotina</taxon>
        <taxon>Saccharomycetes</taxon>
        <taxon>Saccharomycetales</taxon>
        <taxon>Saccharomycetaceae</taxon>
        <taxon>Eremothecium</taxon>
    </lineage>
</organism>
<dbReference type="InterPro" id="IPR016534">
    <property type="entry name" value="VPS16"/>
</dbReference>
<dbReference type="InterPro" id="IPR006926">
    <property type="entry name" value="Vps16_N"/>
</dbReference>
<evidence type="ECO:0000259" key="3">
    <source>
        <dbReference type="Pfam" id="PF04840"/>
    </source>
</evidence>
<keyword evidence="2" id="KW-0653">Protein transport</keyword>
<dbReference type="STRING" id="931890.G8JQA5"/>
<gene>
    <name evidence="5" type="ordered locus">Ecym_2543</name>
</gene>
<name>G8JQA5_ERECY</name>
<dbReference type="Pfam" id="PF04840">
    <property type="entry name" value="Vps16_C"/>
    <property type="match status" value="1"/>
</dbReference>
<dbReference type="Pfam" id="PF04841">
    <property type="entry name" value="Vps16_N"/>
    <property type="match status" value="1"/>
</dbReference>
<dbReference type="InterPro" id="IPR038132">
    <property type="entry name" value="Vps16_C_sf"/>
</dbReference>
<dbReference type="GO" id="GO:0016197">
    <property type="term" value="P:endosomal transport"/>
    <property type="evidence" value="ECO:0007669"/>
    <property type="project" value="TreeGrafter"/>
</dbReference>
<dbReference type="PIRSF" id="PIRSF007949">
    <property type="entry name" value="VPS16"/>
    <property type="match status" value="1"/>
</dbReference>
<accession>G8JQA5</accession>
<feature type="domain" description="Vps16 C-terminal" evidence="3">
    <location>
        <begin position="479"/>
        <end position="787"/>
    </location>
</feature>
<dbReference type="InterPro" id="IPR006925">
    <property type="entry name" value="Vps16_C"/>
</dbReference>
<dbReference type="AlphaFoldDB" id="G8JQA5"/>
<evidence type="ECO:0000259" key="4">
    <source>
        <dbReference type="Pfam" id="PF04841"/>
    </source>
</evidence>
<comment type="similarity">
    <text evidence="1 2">Belongs to the VPS16 family.</text>
</comment>
<dbReference type="GO" id="GO:0003779">
    <property type="term" value="F:actin binding"/>
    <property type="evidence" value="ECO:0007669"/>
    <property type="project" value="TreeGrafter"/>
</dbReference>
<dbReference type="FunCoup" id="G8JQA5">
    <property type="interactions" value="1038"/>
</dbReference>
<dbReference type="InParanoid" id="G8JQA5"/>
<dbReference type="Gene3D" id="1.10.150.780">
    <property type="entry name" value="Vps16, C-terminal region"/>
    <property type="match status" value="1"/>
</dbReference>
<dbReference type="GO" id="GO:0005829">
    <property type="term" value="C:cytosol"/>
    <property type="evidence" value="ECO:0007669"/>
    <property type="project" value="GOC"/>
</dbReference>
<keyword evidence="6" id="KW-1185">Reference proteome</keyword>
<dbReference type="GO" id="GO:0031901">
    <property type="term" value="C:early endosome membrane"/>
    <property type="evidence" value="ECO:0007669"/>
    <property type="project" value="EnsemblFungi"/>
</dbReference>
<dbReference type="HOGENOM" id="CLU_008909_1_0_1"/>
<dbReference type="GeneID" id="11470698"/>
<dbReference type="GO" id="GO:0042144">
    <property type="term" value="P:vacuole fusion, non-autophagic"/>
    <property type="evidence" value="ECO:0007669"/>
    <property type="project" value="EnsemblFungi"/>
</dbReference>
<dbReference type="PANTHER" id="PTHR12811">
    <property type="entry name" value="VACUOLAR PROTEIN SORTING VPS16"/>
    <property type="match status" value="1"/>
</dbReference>